<protein>
    <submittedName>
        <fullName evidence="1">Ankyrin repeat-containing domain protein</fullName>
    </submittedName>
</protein>
<name>A0ACC1U5D5_9AGAR</name>
<evidence type="ECO:0000313" key="2">
    <source>
        <dbReference type="Proteomes" id="UP001163835"/>
    </source>
</evidence>
<feature type="non-terminal residue" evidence="1">
    <location>
        <position position="1"/>
    </location>
</feature>
<organism evidence="1 2">
    <name type="scientific">Lentinula aff. lateritia</name>
    <dbReference type="NCBI Taxonomy" id="2804960"/>
    <lineage>
        <taxon>Eukaryota</taxon>
        <taxon>Fungi</taxon>
        <taxon>Dikarya</taxon>
        <taxon>Basidiomycota</taxon>
        <taxon>Agaricomycotina</taxon>
        <taxon>Agaricomycetes</taxon>
        <taxon>Agaricomycetidae</taxon>
        <taxon>Agaricales</taxon>
        <taxon>Marasmiineae</taxon>
        <taxon>Omphalotaceae</taxon>
        <taxon>Lentinula</taxon>
    </lineage>
</organism>
<dbReference type="Proteomes" id="UP001163835">
    <property type="component" value="Unassembled WGS sequence"/>
</dbReference>
<proteinExistence type="predicted"/>
<keyword evidence="2" id="KW-1185">Reference proteome</keyword>
<sequence length="62" mass="6480">SSGDLDIVRYLIDRKAEVDKVDGSGWSALHIAVSAGNDSVVEELIGAGADVNRKNSKGITPL</sequence>
<accession>A0ACC1U5D5</accession>
<gene>
    <name evidence="1" type="ORF">F5876DRAFT_37729</name>
</gene>
<comment type="caution">
    <text evidence="1">The sequence shown here is derived from an EMBL/GenBank/DDBJ whole genome shotgun (WGS) entry which is preliminary data.</text>
</comment>
<dbReference type="EMBL" id="MU795028">
    <property type="protein sequence ID" value="KAJ3812291.1"/>
    <property type="molecule type" value="Genomic_DNA"/>
</dbReference>
<reference evidence="1" key="1">
    <citation type="submission" date="2022-09" db="EMBL/GenBank/DDBJ databases">
        <title>A Global Phylogenomic Analysis of the Shiitake Genus Lentinula.</title>
        <authorList>
            <consortium name="DOE Joint Genome Institute"/>
            <person name="Sierra-Patev S."/>
            <person name="Min B."/>
            <person name="Naranjo-Ortiz M."/>
            <person name="Looney B."/>
            <person name="Konkel Z."/>
            <person name="Slot J.C."/>
            <person name="Sakamoto Y."/>
            <person name="Steenwyk J.L."/>
            <person name="Rokas A."/>
            <person name="Carro J."/>
            <person name="Camarero S."/>
            <person name="Ferreira P."/>
            <person name="Molpeceres G."/>
            <person name="Ruiz-Duenas F.J."/>
            <person name="Serrano A."/>
            <person name="Henrissat B."/>
            <person name="Drula E."/>
            <person name="Hughes K.W."/>
            <person name="Mata J.L."/>
            <person name="Ishikawa N.K."/>
            <person name="Vargas-Isla R."/>
            <person name="Ushijima S."/>
            <person name="Smith C.A."/>
            <person name="Ahrendt S."/>
            <person name="Andreopoulos W."/>
            <person name="He G."/>
            <person name="Labutti K."/>
            <person name="Lipzen A."/>
            <person name="Ng V."/>
            <person name="Riley R."/>
            <person name="Sandor L."/>
            <person name="Barry K."/>
            <person name="Martinez A.T."/>
            <person name="Xiao Y."/>
            <person name="Gibbons J.G."/>
            <person name="Terashima K."/>
            <person name="Grigoriev I.V."/>
            <person name="Hibbett D.S."/>
        </authorList>
    </citation>
    <scope>NUCLEOTIDE SEQUENCE</scope>
    <source>
        <strain evidence="1">TMI1499</strain>
    </source>
</reference>
<evidence type="ECO:0000313" key="1">
    <source>
        <dbReference type="EMBL" id="KAJ3812291.1"/>
    </source>
</evidence>